<organism evidence="12 13">
    <name type="scientific">Treponema denticola</name>
    <dbReference type="NCBI Taxonomy" id="158"/>
    <lineage>
        <taxon>Bacteria</taxon>
        <taxon>Pseudomonadati</taxon>
        <taxon>Spirochaetota</taxon>
        <taxon>Spirochaetia</taxon>
        <taxon>Spirochaetales</taxon>
        <taxon>Treponemataceae</taxon>
        <taxon>Treponema</taxon>
    </lineage>
</organism>
<dbReference type="RefSeq" id="WP_253717740.1">
    <property type="nucleotide sequence ID" value="NZ_CP051522.1"/>
</dbReference>
<feature type="region of interest" description="Interaction with tRNA" evidence="9">
    <location>
        <begin position="146"/>
        <end position="148"/>
    </location>
</feature>
<dbReference type="GO" id="GO:0000049">
    <property type="term" value="F:tRNA binding"/>
    <property type="evidence" value="ECO:0007669"/>
    <property type="project" value="UniProtKB-KW"/>
</dbReference>
<evidence type="ECO:0000256" key="3">
    <source>
        <dbReference type="ARBA" id="ARBA00022694"/>
    </source>
</evidence>
<name>A0A9Q9BNM1_TREDN</name>
<reference evidence="12" key="1">
    <citation type="submission" date="2020-04" db="EMBL/GenBank/DDBJ databases">
        <title>Comparative genomics of oral phylogroup-2 Treponema strains.</title>
        <authorList>
            <person name="Zeng H."/>
            <person name="Chan Y.K."/>
            <person name="Watt R.M."/>
        </authorList>
    </citation>
    <scope>NUCLEOTIDE SEQUENCE</scope>
    <source>
        <strain evidence="12">OMZ 905</strain>
    </source>
</reference>
<keyword evidence="5 9" id="KW-0067">ATP-binding</keyword>
<evidence type="ECO:0000256" key="2">
    <source>
        <dbReference type="ARBA" id="ARBA00022679"/>
    </source>
</evidence>
<dbReference type="CDD" id="cd01998">
    <property type="entry name" value="MnmA_TRMU-like"/>
    <property type="match status" value="1"/>
</dbReference>
<dbReference type="Gene3D" id="2.40.30.10">
    <property type="entry name" value="Translation factors"/>
    <property type="match status" value="1"/>
</dbReference>
<gene>
    <name evidence="9 12" type="primary">mnmA</name>
    <name evidence="12" type="ORF">E4N86_09120</name>
</gene>
<dbReference type="Gene3D" id="3.40.50.620">
    <property type="entry name" value="HUPs"/>
    <property type="match status" value="1"/>
</dbReference>
<evidence type="ECO:0000259" key="10">
    <source>
        <dbReference type="Pfam" id="PF20258"/>
    </source>
</evidence>
<dbReference type="Pfam" id="PF20259">
    <property type="entry name" value="tRNA_Me_trans_M"/>
    <property type="match status" value="1"/>
</dbReference>
<evidence type="ECO:0000313" key="12">
    <source>
        <dbReference type="EMBL" id="UTD00848.1"/>
    </source>
</evidence>
<dbReference type="InterPro" id="IPR004506">
    <property type="entry name" value="MnmA-like"/>
</dbReference>
<dbReference type="PANTHER" id="PTHR11933:SF5">
    <property type="entry name" value="MITOCHONDRIAL TRNA-SPECIFIC 2-THIOURIDYLASE 1"/>
    <property type="match status" value="1"/>
</dbReference>
<feature type="domain" description="tRNA-specific 2-thiouridylase MnmA-like central" evidence="11">
    <location>
        <begin position="215"/>
        <end position="269"/>
    </location>
</feature>
<dbReference type="GO" id="GO:0002143">
    <property type="term" value="P:tRNA wobble position uridine thiolation"/>
    <property type="evidence" value="ECO:0007669"/>
    <property type="project" value="TreeGrafter"/>
</dbReference>
<dbReference type="GO" id="GO:0005524">
    <property type="term" value="F:ATP binding"/>
    <property type="evidence" value="ECO:0007669"/>
    <property type="project" value="UniProtKB-KW"/>
</dbReference>
<feature type="domain" description="tRNA-specific 2-thiouridylase MnmA-like C-terminal" evidence="10">
    <location>
        <begin position="277"/>
        <end position="357"/>
    </location>
</feature>
<evidence type="ECO:0000256" key="6">
    <source>
        <dbReference type="ARBA" id="ARBA00022884"/>
    </source>
</evidence>
<dbReference type="Gene3D" id="2.30.30.280">
    <property type="entry name" value="Adenine nucleotide alpha hydrolases-like domains"/>
    <property type="match status" value="1"/>
</dbReference>
<keyword evidence="1 9" id="KW-0820">tRNA-binding</keyword>
<dbReference type="InterPro" id="IPR046885">
    <property type="entry name" value="MnmA-like_C"/>
</dbReference>
<dbReference type="InterPro" id="IPR023382">
    <property type="entry name" value="MnmA-like_central_sf"/>
</dbReference>
<comment type="subcellular location">
    <subcellularLocation>
        <location evidence="9">Cytoplasm</location>
    </subcellularLocation>
</comment>
<dbReference type="FunFam" id="2.30.30.280:FF:000001">
    <property type="entry name" value="tRNA-specific 2-thiouridylase MnmA"/>
    <property type="match status" value="1"/>
</dbReference>
<feature type="binding site" evidence="9">
    <location>
        <position position="120"/>
    </location>
    <ligand>
        <name>ATP</name>
        <dbReference type="ChEBI" id="CHEBI:30616"/>
    </ligand>
</feature>
<dbReference type="SUPFAM" id="SSF52402">
    <property type="entry name" value="Adenine nucleotide alpha hydrolases-like"/>
    <property type="match status" value="1"/>
</dbReference>
<comment type="caution">
    <text evidence="9">Lacks conserved residue(s) required for the propagation of feature annotation.</text>
</comment>
<sequence length="367" mass="41224">MKVLVGLSGGVDSAVAAKLLIDQGYDVTGVTMQLLPKLSGIYKEQTDDIEDAKKVATKLGIKHIVYDMRETFKAEIIDYFVEEYKQGRTPNPCFICNSKIKFGLFLEQALKDGFDKIATGHYAKIEKTEIEGEERFLLRQAEDVQKDQSYFLALLTQEQLSHSIFPLGDFTKKKVRSIAEDACLINAHRPDSQDICFVPDDDYTRVINALAADSFKEGKFIDTMGNEIGRHKGLQYYTIGQRRGLAIAMGYPVYVVKKDAKTNTVTVGKDEELFAESLIASKVNIISKKTIDKEIDIEVKTRYRQQKKKAKLIPLKNEEFKPTGKFKVEFIEPEKAVAEGQAAVFYSGDYIIGGGIIESVERLGIPF</sequence>
<dbReference type="GO" id="GO:0005737">
    <property type="term" value="C:cytoplasm"/>
    <property type="evidence" value="ECO:0007669"/>
    <property type="project" value="UniProtKB-SubCell"/>
</dbReference>
<keyword evidence="4 9" id="KW-0547">Nucleotide-binding</keyword>
<dbReference type="InterPro" id="IPR046884">
    <property type="entry name" value="MnmA-like_central"/>
</dbReference>
<dbReference type="EC" id="2.8.1.13" evidence="9"/>
<comment type="catalytic activity">
    <reaction evidence="8 9">
        <text>S-sulfanyl-L-cysteinyl-[protein] + uridine(34) in tRNA + AH2 + ATP = 2-thiouridine(34) in tRNA + L-cysteinyl-[protein] + A + AMP + diphosphate + H(+)</text>
        <dbReference type="Rhea" id="RHEA:47032"/>
        <dbReference type="Rhea" id="RHEA-COMP:10131"/>
        <dbReference type="Rhea" id="RHEA-COMP:11726"/>
        <dbReference type="Rhea" id="RHEA-COMP:11727"/>
        <dbReference type="Rhea" id="RHEA-COMP:11728"/>
        <dbReference type="ChEBI" id="CHEBI:13193"/>
        <dbReference type="ChEBI" id="CHEBI:15378"/>
        <dbReference type="ChEBI" id="CHEBI:17499"/>
        <dbReference type="ChEBI" id="CHEBI:29950"/>
        <dbReference type="ChEBI" id="CHEBI:30616"/>
        <dbReference type="ChEBI" id="CHEBI:33019"/>
        <dbReference type="ChEBI" id="CHEBI:61963"/>
        <dbReference type="ChEBI" id="CHEBI:65315"/>
        <dbReference type="ChEBI" id="CHEBI:87170"/>
        <dbReference type="ChEBI" id="CHEBI:456215"/>
        <dbReference type="EC" id="2.8.1.13"/>
    </reaction>
</comment>
<evidence type="ECO:0000256" key="4">
    <source>
        <dbReference type="ARBA" id="ARBA00022741"/>
    </source>
</evidence>
<accession>A0A9Q9BNM1</accession>
<dbReference type="AlphaFoldDB" id="A0A9Q9BNM1"/>
<dbReference type="Proteomes" id="UP001056981">
    <property type="component" value="Chromosome"/>
</dbReference>
<keyword evidence="2 9" id="KW-0808">Transferase</keyword>
<evidence type="ECO:0000256" key="5">
    <source>
        <dbReference type="ARBA" id="ARBA00022840"/>
    </source>
</evidence>
<dbReference type="Pfam" id="PF03054">
    <property type="entry name" value="tRNA_Me_trans"/>
    <property type="match status" value="1"/>
</dbReference>
<evidence type="ECO:0000259" key="11">
    <source>
        <dbReference type="Pfam" id="PF20259"/>
    </source>
</evidence>
<comment type="similarity">
    <text evidence="9">Belongs to the MnmA/TRMU family.</text>
</comment>
<protein>
    <recommendedName>
        <fullName evidence="9">tRNA-specific 2-thiouridylase MnmA</fullName>
        <ecNumber evidence="9">2.8.1.13</ecNumber>
    </recommendedName>
</protein>
<feature type="binding site" evidence="9">
    <location>
        <position position="32"/>
    </location>
    <ligand>
        <name>ATP</name>
        <dbReference type="ChEBI" id="CHEBI:30616"/>
    </ligand>
</feature>
<keyword evidence="6 9" id="KW-0694">RNA-binding</keyword>
<dbReference type="HAMAP" id="MF_00144">
    <property type="entry name" value="tRNA_thiouridyl_MnmA"/>
    <property type="match status" value="1"/>
</dbReference>
<evidence type="ECO:0000256" key="8">
    <source>
        <dbReference type="ARBA" id="ARBA00051542"/>
    </source>
</evidence>
<keyword evidence="9" id="KW-0963">Cytoplasm</keyword>
<keyword evidence="3 9" id="KW-0819">tRNA processing</keyword>
<dbReference type="EMBL" id="CP051635">
    <property type="protein sequence ID" value="UTD00848.1"/>
    <property type="molecule type" value="Genomic_DNA"/>
</dbReference>
<evidence type="ECO:0000313" key="13">
    <source>
        <dbReference type="Proteomes" id="UP001056981"/>
    </source>
</evidence>
<feature type="active site" description="Nucleophile" evidence="9">
    <location>
        <position position="96"/>
    </location>
</feature>
<dbReference type="PANTHER" id="PTHR11933">
    <property type="entry name" value="TRNA 5-METHYLAMINOMETHYL-2-THIOURIDYLATE -METHYLTRANSFERASE"/>
    <property type="match status" value="1"/>
</dbReference>
<dbReference type="NCBIfam" id="TIGR00420">
    <property type="entry name" value="trmU"/>
    <property type="match status" value="1"/>
</dbReference>
<evidence type="ECO:0000256" key="1">
    <source>
        <dbReference type="ARBA" id="ARBA00022555"/>
    </source>
</evidence>
<keyword evidence="7" id="KW-1015">Disulfide bond</keyword>
<comment type="function">
    <text evidence="9">Catalyzes the 2-thiolation of uridine at the wobble position (U34) of tRNA, leading to the formation of s(2)U34.</text>
</comment>
<evidence type="ECO:0000256" key="7">
    <source>
        <dbReference type="ARBA" id="ARBA00023157"/>
    </source>
</evidence>
<proteinExistence type="inferred from homology"/>
<feature type="site" description="Interaction with tRNA" evidence="9">
    <location>
        <position position="121"/>
    </location>
</feature>
<feature type="region of interest" description="Interaction with tRNA" evidence="9">
    <location>
        <begin position="302"/>
        <end position="303"/>
    </location>
</feature>
<dbReference type="InterPro" id="IPR014729">
    <property type="entry name" value="Rossmann-like_a/b/a_fold"/>
</dbReference>
<dbReference type="GO" id="GO:0103016">
    <property type="term" value="F:tRNA-uridine 2-sulfurtransferase activity"/>
    <property type="evidence" value="ECO:0007669"/>
    <property type="project" value="UniProtKB-EC"/>
</dbReference>
<feature type="binding site" evidence="9">
    <location>
        <begin position="6"/>
        <end position="13"/>
    </location>
    <ligand>
        <name>ATP</name>
        <dbReference type="ChEBI" id="CHEBI:30616"/>
    </ligand>
</feature>
<feature type="site" description="Interaction with tRNA" evidence="9">
    <location>
        <position position="341"/>
    </location>
</feature>
<evidence type="ECO:0000256" key="9">
    <source>
        <dbReference type="HAMAP-Rule" id="MF_00144"/>
    </source>
</evidence>
<dbReference type="NCBIfam" id="NF001138">
    <property type="entry name" value="PRK00143.1"/>
    <property type="match status" value="1"/>
</dbReference>
<dbReference type="Pfam" id="PF20258">
    <property type="entry name" value="tRNA_Me_trans_C"/>
    <property type="match status" value="1"/>
</dbReference>
<feature type="active site" description="Cysteine persulfide intermediate" evidence="9">
    <location>
        <position position="196"/>
    </location>
</feature>